<organism evidence="1 2">
    <name type="scientific">Novipirellula aureliae</name>
    <dbReference type="NCBI Taxonomy" id="2527966"/>
    <lineage>
        <taxon>Bacteria</taxon>
        <taxon>Pseudomonadati</taxon>
        <taxon>Planctomycetota</taxon>
        <taxon>Planctomycetia</taxon>
        <taxon>Pirellulales</taxon>
        <taxon>Pirellulaceae</taxon>
        <taxon>Novipirellula</taxon>
    </lineage>
</organism>
<proteinExistence type="predicted"/>
<protein>
    <submittedName>
        <fullName evidence="1">Uncharacterized protein</fullName>
    </submittedName>
</protein>
<dbReference type="AlphaFoldDB" id="A0A5C6DR67"/>
<name>A0A5C6DR67_9BACT</name>
<dbReference type="RefSeq" id="WP_146601485.1">
    <property type="nucleotide sequence ID" value="NZ_SJPY01000007.1"/>
</dbReference>
<gene>
    <name evidence="1" type="ORF">Q31b_42840</name>
</gene>
<evidence type="ECO:0000313" key="2">
    <source>
        <dbReference type="Proteomes" id="UP000315471"/>
    </source>
</evidence>
<comment type="caution">
    <text evidence="1">The sequence shown here is derived from an EMBL/GenBank/DDBJ whole genome shotgun (WGS) entry which is preliminary data.</text>
</comment>
<sequence length="119" mass="14744">MQNPSNDPKEFLRSLEQLENQSVFTPRRSYSRDQLNEWIRAERLRQRERGEEWTAWRKFYCVEEATIPNRCHFWQPDYRDPCCTVFAIWVAYHTRRQERLYLCNGHMEQRIRDSKETAR</sequence>
<accession>A0A5C6DR67</accession>
<dbReference type="EMBL" id="SJPY01000007">
    <property type="protein sequence ID" value="TWU37496.1"/>
    <property type="molecule type" value="Genomic_DNA"/>
</dbReference>
<keyword evidence="2" id="KW-1185">Reference proteome</keyword>
<evidence type="ECO:0000313" key="1">
    <source>
        <dbReference type="EMBL" id="TWU37496.1"/>
    </source>
</evidence>
<reference evidence="1 2" key="1">
    <citation type="submission" date="2019-02" db="EMBL/GenBank/DDBJ databases">
        <title>Deep-cultivation of Planctomycetes and their phenomic and genomic characterization uncovers novel biology.</title>
        <authorList>
            <person name="Wiegand S."/>
            <person name="Jogler M."/>
            <person name="Boedeker C."/>
            <person name="Pinto D."/>
            <person name="Vollmers J."/>
            <person name="Rivas-Marin E."/>
            <person name="Kohn T."/>
            <person name="Peeters S.H."/>
            <person name="Heuer A."/>
            <person name="Rast P."/>
            <person name="Oberbeckmann S."/>
            <person name="Bunk B."/>
            <person name="Jeske O."/>
            <person name="Meyerdierks A."/>
            <person name="Storesund J.E."/>
            <person name="Kallscheuer N."/>
            <person name="Luecker S."/>
            <person name="Lage O.M."/>
            <person name="Pohl T."/>
            <person name="Merkel B.J."/>
            <person name="Hornburger P."/>
            <person name="Mueller R.-W."/>
            <person name="Bruemmer F."/>
            <person name="Labrenz M."/>
            <person name="Spormann A.M."/>
            <person name="Op Den Camp H."/>
            <person name="Overmann J."/>
            <person name="Amann R."/>
            <person name="Jetten M.S.M."/>
            <person name="Mascher T."/>
            <person name="Medema M.H."/>
            <person name="Devos D.P."/>
            <person name="Kaster A.-K."/>
            <person name="Ovreas L."/>
            <person name="Rohde M."/>
            <person name="Galperin M.Y."/>
            <person name="Jogler C."/>
        </authorList>
    </citation>
    <scope>NUCLEOTIDE SEQUENCE [LARGE SCALE GENOMIC DNA]</scope>
    <source>
        <strain evidence="1 2">Q31b</strain>
    </source>
</reference>
<dbReference type="Proteomes" id="UP000315471">
    <property type="component" value="Unassembled WGS sequence"/>
</dbReference>